<dbReference type="PROSITE" id="PS01036">
    <property type="entry name" value="HSP70_3"/>
    <property type="match status" value="1"/>
</dbReference>
<reference evidence="4" key="1">
    <citation type="submission" date="2013-12" db="EMBL/GenBank/DDBJ databases">
        <authorList>
            <person name="Omoto C.K."/>
            <person name="Sibley D."/>
            <person name="Venepally P."/>
            <person name="Hadjithomas M."/>
            <person name="Karamycheva S."/>
            <person name="Brunk B."/>
            <person name="Roos D."/>
            <person name="Caler E."/>
            <person name="Lorenzi H."/>
        </authorList>
    </citation>
    <scope>NUCLEOTIDE SEQUENCE</scope>
</reference>
<dbReference type="eggNOG" id="KOG0102">
    <property type="taxonomic scope" value="Eukaryota"/>
</dbReference>
<dbReference type="InterPro" id="IPR018181">
    <property type="entry name" value="Heat_shock_70_CS"/>
</dbReference>
<evidence type="ECO:0000256" key="1">
    <source>
        <dbReference type="ARBA" id="ARBA00022741"/>
    </source>
</evidence>
<dbReference type="GeneID" id="22912636"/>
<dbReference type="OMA" id="MGTDWKI"/>
<comment type="caution">
    <text evidence="4">The sequence shown here is derived from an EMBL/GenBank/DDBJ whole genome shotgun (WGS) entry which is preliminary data.</text>
</comment>
<dbReference type="Gene3D" id="3.30.420.40">
    <property type="match status" value="2"/>
</dbReference>
<keyword evidence="4" id="KW-0346">Stress response</keyword>
<dbReference type="NCBIfam" id="NF001413">
    <property type="entry name" value="PRK00290.1"/>
    <property type="match status" value="1"/>
</dbReference>
<dbReference type="RefSeq" id="XP_011130351.1">
    <property type="nucleotide sequence ID" value="XM_011132049.1"/>
</dbReference>
<dbReference type="VEuPathDB" id="CryptoDB:GNI_072180"/>
<keyword evidence="1 3" id="KW-0547">Nucleotide-binding</keyword>
<dbReference type="GO" id="GO:0140662">
    <property type="term" value="F:ATP-dependent protein folding chaperone"/>
    <property type="evidence" value="ECO:0007669"/>
    <property type="project" value="InterPro"/>
</dbReference>
<accession>A0A023B7C4</accession>
<dbReference type="AlphaFoldDB" id="A0A023B7C4"/>
<comment type="similarity">
    <text evidence="3">Belongs to the heat shock protein 70 family.</text>
</comment>
<dbReference type="PRINTS" id="PR00301">
    <property type="entry name" value="HEATSHOCK70"/>
</dbReference>
<dbReference type="EMBL" id="AFNH02000542">
    <property type="protein sequence ID" value="EZG67074.1"/>
    <property type="molecule type" value="Genomic_DNA"/>
</dbReference>
<dbReference type="SUPFAM" id="SSF53067">
    <property type="entry name" value="Actin-like ATPase domain"/>
    <property type="match status" value="2"/>
</dbReference>
<evidence type="ECO:0000313" key="4">
    <source>
        <dbReference type="EMBL" id="EZG67074.1"/>
    </source>
</evidence>
<dbReference type="FunFam" id="3.90.640.10:FF:000003">
    <property type="entry name" value="Molecular chaperone DnaK"/>
    <property type="match status" value="1"/>
</dbReference>
<gene>
    <name evidence="4" type="ORF">GNI_072180</name>
</gene>
<organism evidence="4 5">
    <name type="scientific">Gregarina niphandrodes</name>
    <name type="common">Septate eugregarine</name>
    <dbReference type="NCBI Taxonomy" id="110365"/>
    <lineage>
        <taxon>Eukaryota</taxon>
        <taxon>Sar</taxon>
        <taxon>Alveolata</taxon>
        <taxon>Apicomplexa</taxon>
        <taxon>Conoidasida</taxon>
        <taxon>Gregarinasina</taxon>
        <taxon>Eugregarinorida</taxon>
        <taxon>Gregarinidae</taxon>
        <taxon>Gregarina</taxon>
    </lineage>
</organism>
<dbReference type="FunFam" id="2.60.34.10:FF:000014">
    <property type="entry name" value="Chaperone protein DnaK HSP70"/>
    <property type="match status" value="1"/>
</dbReference>
<dbReference type="PROSITE" id="PS00329">
    <property type="entry name" value="HSP70_2"/>
    <property type="match status" value="1"/>
</dbReference>
<dbReference type="PROSITE" id="PS00297">
    <property type="entry name" value="HSP70_1"/>
    <property type="match status" value="1"/>
</dbReference>
<dbReference type="InterPro" id="IPR013126">
    <property type="entry name" value="Hsp_70_fam"/>
</dbReference>
<evidence type="ECO:0000313" key="5">
    <source>
        <dbReference type="Proteomes" id="UP000019763"/>
    </source>
</evidence>
<keyword evidence="2 3" id="KW-0067">ATP-binding</keyword>
<dbReference type="FunFam" id="3.30.420.40:FF:000004">
    <property type="entry name" value="Molecular chaperone DnaK"/>
    <property type="match status" value="1"/>
</dbReference>
<proteinExistence type="inferred from homology"/>
<dbReference type="Gene3D" id="3.90.640.10">
    <property type="entry name" value="Actin, Chain A, domain 4"/>
    <property type="match status" value="1"/>
</dbReference>
<evidence type="ECO:0000256" key="3">
    <source>
        <dbReference type="RuleBase" id="RU003322"/>
    </source>
</evidence>
<evidence type="ECO:0000256" key="2">
    <source>
        <dbReference type="ARBA" id="ARBA00022840"/>
    </source>
</evidence>
<dbReference type="OrthoDB" id="2401965at2759"/>
<dbReference type="InterPro" id="IPR029047">
    <property type="entry name" value="HSP70_peptide-bd_sf"/>
</dbReference>
<dbReference type="SUPFAM" id="SSF100920">
    <property type="entry name" value="Heat shock protein 70kD (HSP70), peptide-binding domain"/>
    <property type="match status" value="1"/>
</dbReference>
<keyword evidence="5" id="KW-1185">Reference proteome</keyword>
<name>A0A023B7C4_GRENI</name>
<dbReference type="Proteomes" id="UP000019763">
    <property type="component" value="Unassembled WGS sequence"/>
</dbReference>
<protein>
    <submittedName>
        <fullName evidence="4">Heat shock protein 70</fullName>
    </submittedName>
</protein>
<dbReference type="GO" id="GO:0005524">
    <property type="term" value="F:ATP binding"/>
    <property type="evidence" value="ECO:0007669"/>
    <property type="project" value="UniProtKB-KW"/>
</dbReference>
<sequence length="630" mass="67403">MSAVLWRGGASGRALAGSSRGRPAVGIDLGTTNSCVAVYEGGQAVVVANKEGGRTTPSMVAFAAGEEEPLVGVVAKRQAVVNPNTLFATKRLMGRKFANVKQEARSMPYGIVESANGDAWLQVDGRSYSPSQVAAMVLQKMRETASAYLGEDVRDAVITVPAYFDETQRQATKDAGRIAGLNVLRIINEPTAAALAYGLDKTGMDSASTSASGGRTSSSGGKTIAVYDLGGGTFDISILELNGGVFEVKATNGHSSLGGEDVDTALTDSLVARFQRRTGVDLSSDRAAVQRVREAAETAKQELSSRRETEVNLPFIGVDAAGQVQHLREKLTRADLEEIADPILQKTVEPCRKCLMDSGVPREAVDEVILVGGMTRMPKVREVVEQVFGRRPNTSVHPDEAVAIGAAVQAGVLTGGRDDLLLLDVIPLSLGIETMGGVFTRLIDRNTTIPTKRSSLFSTAVDNQDKVNIKVFQGERLMANSNKLLGQFELAGIPPAPRGVPQIEVTFEVDADGLLNVTAKDKATGQRQEVTIKSSGGLSPEEIEQMVTEAEAHYKNDQDAMEFATSKNDANNLIYKAELLQKQIPDLTHKEKNILDDAIQSVKTTNSGAELRSALKVLQDILWDISRTHN</sequence>
<dbReference type="PANTHER" id="PTHR19375">
    <property type="entry name" value="HEAT SHOCK PROTEIN 70KDA"/>
    <property type="match status" value="1"/>
</dbReference>
<dbReference type="InterPro" id="IPR043129">
    <property type="entry name" value="ATPase_NBD"/>
</dbReference>
<dbReference type="Pfam" id="PF00012">
    <property type="entry name" value="HSP70"/>
    <property type="match status" value="1"/>
</dbReference>
<dbReference type="Gene3D" id="2.60.34.10">
    <property type="entry name" value="Substrate Binding Domain Of DNAk, Chain A, domain 1"/>
    <property type="match status" value="1"/>
</dbReference>